<reference evidence="10" key="1">
    <citation type="journal article" date="2016" name="Nature">
        <title>The genome of the seagrass Zostera marina reveals angiosperm adaptation to the sea.</title>
        <authorList>
            <person name="Olsen J.L."/>
            <person name="Rouze P."/>
            <person name="Verhelst B."/>
            <person name="Lin Y.-C."/>
            <person name="Bayer T."/>
            <person name="Collen J."/>
            <person name="Dattolo E."/>
            <person name="De Paoli E."/>
            <person name="Dittami S."/>
            <person name="Maumus F."/>
            <person name="Michel G."/>
            <person name="Kersting A."/>
            <person name="Lauritano C."/>
            <person name="Lohaus R."/>
            <person name="Toepel M."/>
            <person name="Tonon T."/>
            <person name="Vanneste K."/>
            <person name="Amirebrahimi M."/>
            <person name="Brakel J."/>
            <person name="Bostroem C."/>
            <person name="Chovatia M."/>
            <person name="Grimwood J."/>
            <person name="Jenkins J.W."/>
            <person name="Jueterbock A."/>
            <person name="Mraz A."/>
            <person name="Stam W.T."/>
            <person name="Tice H."/>
            <person name="Bornberg-Bauer E."/>
            <person name="Green P.J."/>
            <person name="Pearson G.A."/>
            <person name="Procaccini G."/>
            <person name="Duarte C.M."/>
            <person name="Schmutz J."/>
            <person name="Reusch T.B.H."/>
            <person name="Van de Peer Y."/>
        </authorList>
    </citation>
    <scope>NUCLEOTIDE SEQUENCE [LARGE SCALE GENOMIC DNA]</scope>
    <source>
        <strain evidence="10">cv. Finnish</strain>
    </source>
</reference>
<organism evidence="9 10">
    <name type="scientific">Zostera marina</name>
    <name type="common">Eelgrass</name>
    <dbReference type="NCBI Taxonomy" id="29655"/>
    <lineage>
        <taxon>Eukaryota</taxon>
        <taxon>Viridiplantae</taxon>
        <taxon>Streptophyta</taxon>
        <taxon>Embryophyta</taxon>
        <taxon>Tracheophyta</taxon>
        <taxon>Spermatophyta</taxon>
        <taxon>Magnoliopsida</taxon>
        <taxon>Liliopsida</taxon>
        <taxon>Zosteraceae</taxon>
        <taxon>Zostera</taxon>
    </lineage>
</organism>
<dbReference type="Proteomes" id="UP000036987">
    <property type="component" value="Unassembled WGS sequence"/>
</dbReference>
<keyword evidence="4" id="KW-0747">Spliceosome</keyword>
<dbReference type="InterPro" id="IPR013170">
    <property type="entry name" value="mRNA_splic_Cwf21_dom"/>
</dbReference>
<feature type="compositionally biased region" description="Basic and acidic residues" evidence="7">
    <location>
        <begin position="127"/>
        <end position="164"/>
    </location>
</feature>
<proteinExistence type="inferred from homology"/>
<accession>A0A0K9PPU0</accession>
<feature type="compositionally biased region" description="Basic residues" evidence="7">
    <location>
        <begin position="336"/>
        <end position="346"/>
    </location>
</feature>
<evidence type="ECO:0000256" key="5">
    <source>
        <dbReference type="ARBA" id="ARBA00023187"/>
    </source>
</evidence>
<feature type="compositionally biased region" description="Basic and acidic residues" evidence="7">
    <location>
        <begin position="795"/>
        <end position="927"/>
    </location>
</feature>
<keyword evidence="6" id="KW-0539">Nucleus</keyword>
<feature type="compositionally biased region" description="Basic and acidic residues" evidence="7">
    <location>
        <begin position="418"/>
        <end position="432"/>
    </location>
</feature>
<dbReference type="Pfam" id="PF08312">
    <property type="entry name" value="cwf21"/>
    <property type="match status" value="1"/>
</dbReference>
<sequence>MYNGIGLQTPRGSGTNGYIQNNKFFVRPKTTITNTANSKFGDVKIGGVKKANKDILEHDRKRRIQLKVLQLEETLEDQGYTESEIAERILEVRKKLEEESIASTLDEDGGDSSDKRISDTQSHQIAARKEKKLESMREALGIKKEDVPSKGDPEDVDLQEKFNAEDFGESDDDADHGTLKMGLKSKQVENDGFGSRRGKIESEQPEDGEIRYSDDSDSGDRNRKGERANKGDKITTYRHSPEDNVNVGNIKRNKSEIPKSARDKKLDDKGRRYKDDDGKKQQTERFKKGRGATEFSEDDSDDGYEMKRSLKYSEKHTKGSSDSDIDIIDKSVQRKLAKTTTKHKRHYSDSDSDSDLDSGRERRKNKSRGSGDMNKKRNHSVDSESDVDKNKSGRSQRKNKINDSIRAHNFDESDSDTDIERERNQGRIRQDHQSYVQSNKQNKARNHDGHSDHGRLGKMDRDQRNRTNDTDDESSDPDDYKTKLRKSTGNKEKGKQLIDIKNRHSRDDHHLQTIPEHNKLDKDRRVRKRHDSDLSSDSDKAMNNSRKVVGRVGRSQHRIYSSSDSSDHSDKSSDLNSSSSDGSDSSGEEVLYKNQKMIKTNQHKFSTQPHKKHGYVGDVKIETRDHGVGGGKDSNDYLENTQQARDYDRNEIRESKYGSRKVYPTDRFESKKDDEDEGTGKKNRDSEDRMFDPPRNFKSSRRSNDNVAKKATQTSPINSRSREIGIKRNIDHEENVLDHPRNSKASRRSYDDVAKKATQTGRIDGRNKEDDIKRAAYPDVRRQRYNEDELQNDASKSRRHDDRSLQHLDDRYDARRERYNEDDQQNDGKSKRHDDSRSLQCHDDRYDNRHKDVVQDWDRYDGRDRNNKRVEEQDYGARRKRSDDQPGLRHEDSKYNRAYNDDVSRERSRHNKDEYDSRSHNREREQDNGTNKRRYDDDADREHKRSRR</sequence>
<evidence type="ECO:0000256" key="6">
    <source>
        <dbReference type="ARBA" id="ARBA00023242"/>
    </source>
</evidence>
<evidence type="ECO:0000256" key="1">
    <source>
        <dbReference type="ARBA" id="ARBA00004123"/>
    </source>
</evidence>
<comment type="caution">
    <text evidence="9">The sequence shown here is derived from an EMBL/GenBank/DDBJ whole genome shotgun (WGS) entry which is preliminary data.</text>
</comment>
<dbReference type="GO" id="GO:0005634">
    <property type="term" value="C:nucleus"/>
    <property type="evidence" value="ECO:0000318"/>
    <property type="project" value="GO_Central"/>
</dbReference>
<dbReference type="OrthoDB" id="10267305at2759"/>
<feature type="compositionally biased region" description="Basic and acidic residues" evidence="7">
    <location>
        <begin position="373"/>
        <end position="391"/>
    </location>
</feature>
<dbReference type="CDD" id="cd21373">
    <property type="entry name" value="cwf21_SRRM2-like"/>
    <property type="match status" value="1"/>
</dbReference>
<keyword evidence="10" id="KW-1185">Reference proteome</keyword>
<name>A0A0K9PPU0_ZOSMR</name>
<dbReference type="GO" id="GO:0005681">
    <property type="term" value="C:spliceosomal complex"/>
    <property type="evidence" value="ECO:0007669"/>
    <property type="project" value="UniProtKB-KW"/>
</dbReference>
<dbReference type="AlphaFoldDB" id="A0A0K9PPU0"/>
<feature type="region of interest" description="Disordered" evidence="7">
    <location>
        <begin position="336"/>
        <end position="948"/>
    </location>
</feature>
<evidence type="ECO:0000259" key="8">
    <source>
        <dbReference type="SMART" id="SM01115"/>
    </source>
</evidence>
<dbReference type="STRING" id="29655.A0A0K9PPU0"/>
<feature type="compositionally biased region" description="Basic and acidic residues" evidence="7">
    <location>
        <begin position="253"/>
        <end position="286"/>
    </location>
</feature>
<feature type="compositionally biased region" description="Polar residues" evidence="7">
    <location>
        <begin position="597"/>
        <end position="608"/>
    </location>
</feature>
<evidence type="ECO:0000256" key="3">
    <source>
        <dbReference type="ARBA" id="ARBA00022664"/>
    </source>
</evidence>
<evidence type="ECO:0000256" key="7">
    <source>
        <dbReference type="SAM" id="MobiDB-lite"/>
    </source>
</evidence>
<keyword evidence="5" id="KW-0508">mRNA splicing</keyword>
<feature type="compositionally biased region" description="Basic and acidic residues" evidence="7">
    <location>
        <begin position="720"/>
        <end position="741"/>
    </location>
</feature>
<feature type="compositionally biased region" description="Basic and acidic residues" evidence="7">
    <location>
        <begin position="400"/>
        <end position="411"/>
    </location>
</feature>
<feature type="compositionally biased region" description="Basic and acidic residues" evidence="7">
    <location>
        <begin position="645"/>
        <end position="692"/>
    </location>
</feature>
<feature type="compositionally biased region" description="Basic and acidic residues" evidence="7">
    <location>
        <begin position="198"/>
        <end position="242"/>
    </location>
</feature>
<comment type="similarity">
    <text evidence="2">Belongs to the CWC21 family.</text>
</comment>
<feature type="compositionally biased region" description="Basic and acidic residues" evidence="7">
    <location>
        <begin position="489"/>
        <end position="540"/>
    </location>
</feature>
<evidence type="ECO:0000256" key="4">
    <source>
        <dbReference type="ARBA" id="ARBA00022728"/>
    </source>
</evidence>
<comment type="subcellular location">
    <subcellularLocation>
        <location evidence="1">Nucleus</location>
    </subcellularLocation>
</comment>
<evidence type="ECO:0000313" key="9">
    <source>
        <dbReference type="EMBL" id="KMZ71088.1"/>
    </source>
</evidence>
<keyword evidence="3" id="KW-0507">mRNA processing</keyword>
<dbReference type="InterPro" id="IPR051372">
    <property type="entry name" value="CWC21"/>
</dbReference>
<feature type="compositionally biased region" description="Basic and acidic residues" evidence="7">
    <location>
        <begin position="763"/>
        <end position="787"/>
    </location>
</feature>
<dbReference type="SMART" id="SM01115">
    <property type="entry name" value="cwf21"/>
    <property type="match status" value="1"/>
</dbReference>
<feature type="region of interest" description="Disordered" evidence="7">
    <location>
        <begin position="101"/>
        <end position="307"/>
    </location>
</feature>
<dbReference type="PANTHER" id="PTHR36562">
    <property type="entry name" value="SERINE/ARGININE REPETITIVE MATRIX 2"/>
    <property type="match status" value="1"/>
</dbReference>
<dbReference type="Gene3D" id="6.10.140.420">
    <property type="match status" value="1"/>
</dbReference>
<feature type="compositionally biased region" description="Low complexity" evidence="7">
    <location>
        <begin position="574"/>
        <end position="585"/>
    </location>
</feature>
<feature type="compositionally biased region" description="Basic and acidic residues" evidence="7">
    <location>
        <begin position="933"/>
        <end position="948"/>
    </location>
</feature>
<gene>
    <name evidence="9" type="ORF">ZOSMA_189G00490</name>
</gene>
<feature type="domain" description="CWF21" evidence="8">
    <location>
        <begin position="56"/>
        <end position="101"/>
    </location>
</feature>
<dbReference type="OMA" id="NDRHTND"/>
<dbReference type="GO" id="GO:0006397">
    <property type="term" value="P:mRNA processing"/>
    <property type="evidence" value="ECO:0007669"/>
    <property type="project" value="UniProtKB-KW"/>
</dbReference>
<evidence type="ECO:0000313" key="10">
    <source>
        <dbReference type="Proteomes" id="UP000036987"/>
    </source>
</evidence>
<dbReference type="PANTHER" id="PTHR36562:SF5">
    <property type="entry name" value="SERINE_ARGININE REPETITIVE MATRIX 2"/>
    <property type="match status" value="1"/>
</dbReference>
<evidence type="ECO:0000256" key="2">
    <source>
        <dbReference type="ARBA" id="ARBA00005954"/>
    </source>
</evidence>
<dbReference type="EMBL" id="LFYR01000691">
    <property type="protein sequence ID" value="KMZ71088.1"/>
    <property type="molecule type" value="Genomic_DNA"/>
</dbReference>
<feature type="compositionally biased region" description="Basic and acidic residues" evidence="7">
    <location>
        <begin position="445"/>
        <end position="469"/>
    </location>
</feature>
<protein>
    <recommendedName>
        <fullName evidence="8">CWF21 domain-containing protein</fullName>
    </recommendedName>
</protein>
<dbReference type="GO" id="GO:0008380">
    <property type="term" value="P:RNA splicing"/>
    <property type="evidence" value="ECO:0007669"/>
    <property type="project" value="UniProtKB-KW"/>
</dbReference>